<accession>A0ACD1GTJ3</accession>
<evidence type="ECO:0000313" key="1">
    <source>
        <dbReference type="EMBL" id="RAH64584.1"/>
    </source>
</evidence>
<dbReference type="EMBL" id="KZ825009">
    <property type="protein sequence ID" value="RAH64584.1"/>
    <property type="molecule type" value="Genomic_DNA"/>
</dbReference>
<keyword evidence="2" id="KW-1185">Reference proteome</keyword>
<proteinExistence type="predicted"/>
<protein>
    <submittedName>
        <fullName evidence="1">Alpha methylacyl-CoA racemase</fullName>
    </submittedName>
</protein>
<organism evidence="1 2">
    <name type="scientific">Aspergillus aculeatinus CBS 121060</name>
    <dbReference type="NCBI Taxonomy" id="1448322"/>
    <lineage>
        <taxon>Eukaryota</taxon>
        <taxon>Fungi</taxon>
        <taxon>Dikarya</taxon>
        <taxon>Ascomycota</taxon>
        <taxon>Pezizomycotina</taxon>
        <taxon>Eurotiomycetes</taxon>
        <taxon>Eurotiomycetidae</taxon>
        <taxon>Eurotiales</taxon>
        <taxon>Aspergillaceae</taxon>
        <taxon>Aspergillus</taxon>
        <taxon>Aspergillus subgen. Circumdati</taxon>
    </lineage>
</organism>
<name>A0ACD1GTJ3_9EURO</name>
<dbReference type="Proteomes" id="UP000249661">
    <property type="component" value="Unassembled WGS sequence"/>
</dbReference>
<evidence type="ECO:0000313" key="2">
    <source>
        <dbReference type="Proteomes" id="UP000249661"/>
    </source>
</evidence>
<reference evidence="1" key="1">
    <citation type="submission" date="2018-02" db="EMBL/GenBank/DDBJ databases">
        <title>The genomes of Aspergillus section Nigri reveals drivers in fungal speciation.</title>
        <authorList>
            <consortium name="DOE Joint Genome Institute"/>
            <person name="Vesth T.C."/>
            <person name="Nybo J."/>
            <person name="Theobald S."/>
            <person name="Brandl J."/>
            <person name="Frisvad J.C."/>
            <person name="Nielsen K.F."/>
            <person name="Lyhne E.K."/>
            <person name="Kogle M.E."/>
            <person name="Kuo A."/>
            <person name="Riley R."/>
            <person name="Clum A."/>
            <person name="Nolan M."/>
            <person name="Lipzen A."/>
            <person name="Salamov A."/>
            <person name="Henrissat B."/>
            <person name="Wiebenga A."/>
            <person name="De vries R.P."/>
            <person name="Grigoriev I.V."/>
            <person name="Mortensen U.H."/>
            <person name="Andersen M.R."/>
            <person name="Baker S.E."/>
        </authorList>
    </citation>
    <scope>NUCLEOTIDE SEQUENCE</scope>
    <source>
        <strain evidence="1">CBS 121060</strain>
    </source>
</reference>
<gene>
    <name evidence="1" type="ORF">BO66DRAFT_475678</name>
</gene>
<sequence>MTDAHQTIPSTDIYGPGTFVDKDFLPAPQDAGRIFEYIAKSTPGFTQDQKLWQTVNFTGSKLPVIPGPTKAPLVAAALHAMCGVVAHEIVEDRDGTPASTQQVTVNTNHAAIWLGTIFAATIEGEDMIDLVRSRKLATLHDRDFEHGWQATPLRQRSTALYKTKTPGVWYQVHGSLNAEPVLKALGMDPEYPAKTPDEAYEYISRHVEQWTADELEMLNIKNGFCGSICFTPQGWADTMMGKRLAEHPLVGYSRQSHAIPTPAIPFTKVANDKRPLAGVKVVELVRIIAGPVIGNILASLGADVIRVNCSRLVDLNVLQFTLNTGKRTIDLDLTKEEDKARLRELIEDADVFVQGFRPKVIERKGFGVNDLLEMAGKRGKGIVYVEENCYGPDGPYNERPGWQQIGDAASGSSYVMGRSLGFKDGTSVLPPLPISDMTTGLVGALGALMALRDRARHGGSYRVTSSLVKADVINLEPEVGLYSPEVVERSNQLFKWGHIGPSQFVTEILLVVMDGWKNVFPQYFSPGPESLLTSFEGGPWGRMETLKPVVQLSDPKVTPRWLTPAVPHCYHDRNIQWL</sequence>